<evidence type="ECO:0000313" key="2">
    <source>
        <dbReference type="Proteomes" id="UP001583193"/>
    </source>
</evidence>
<reference evidence="1 2" key="1">
    <citation type="journal article" date="2024" name="IMA Fungus">
        <title>IMA Genome - F19 : A genome assembly and annotation guide to empower mycologists, including annotated draft genome sequences of Ceratocystis pirilliformis, Diaporthe australafricana, Fusarium ophioides, Paecilomyces lecythidis, and Sporothrix stenoceras.</title>
        <authorList>
            <person name="Aylward J."/>
            <person name="Wilson A.M."/>
            <person name="Visagie C.M."/>
            <person name="Spraker J."/>
            <person name="Barnes I."/>
            <person name="Buitendag C."/>
            <person name="Ceriani C."/>
            <person name="Del Mar Angel L."/>
            <person name="du Plessis D."/>
            <person name="Fuchs T."/>
            <person name="Gasser K."/>
            <person name="Kramer D."/>
            <person name="Li W."/>
            <person name="Munsamy K."/>
            <person name="Piso A."/>
            <person name="Price J.L."/>
            <person name="Sonnekus B."/>
            <person name="Thomas C."/>
            <person name="van der Nest A."/>
            <person name="van Dijk A."/>
            <person name="van Heerden A."/>
            <person name="van Vuuren N."/>
            <person name="Yilmaz N."/>
            <person name="Duong T.A."/>
            <person name="van der Merwe N.A."/>
            <person name="Wingfield M.J."/>
            <person name="Wingfield B.D."/>
        </authorList>
    </citation>
    <scope>NUCLEOTIDE SEQUENCE [LARGE SCALE GENOMIC DNA]</scope>
    <source>
        <strain evidence="1 2">CMW 18167</strain>
    </source>
</reference>
<protein>
    <submittedName>
        <fullName evidence="1">Uncharacterized protein</fullName>
    </submittedName>
</protein>
<accession>A0ABR3YDN9</accession>
<name>A0ABR3YDN9_9EURO</name>
<evidence type="ECO:0000313" key="1">
    <source>
        <dbReference type="EMBL" id="KAL1885912.1"/>
    </source>
</evidence>
<proteinExistence type="predicted"/>
<keyword evidence="2" id="KW-1185">Reference proteome</keyword>
<comment type="caution">
    <text evidence="1">The sequence shown here is derived from an EMBL/GenBank/DDBJ whole genome shotgun (WGS) entry which is preliminary data.</text>
</comment>
<dbReference type="Proteomes" id="UP001583193">
    <property type="component" value="Unassembled WGS sequence"/>
</dbReference>
<organism evidence="1 2">
    <name type="scientific">Paecilomyces lecythidis</name>
    <dbReference type="NCBI Taxonomy" id="3004212"/>
    <lineage>
        <taxon>Eukaryota</taxon>
        <taxon>Fungi</taxon>
        <taxon>Dikarya</taxon>
        <taxon>Ascomycota</taxon>
        <taxon>Pezizomycotina</taxon>
        <taxon>Eurotiomycetes</taxon>
        <taxon>Eurotiomycetidae</taxon>
        <taxon>Eurotiales</taxon>
        <taxon>Thermoascaceae</taxon>
        <taxon>Paecilomyces</taxon>
    </lineage>
</organism>
<dbReference type="EMBL" id="JAVDPF010000002">
    <property type="protein sequence ID" value="KAL1885912.1"/>
    <property type="molecule type" value="Genomic_DNA"/>
</dbReference>
<gene>
    <name evidence="1" type="ORF">Plec18167_001413</name>
</gene>
<sequence>MNSTPEQVLDIEDALVSESNPARVDGSLDYGRCARLHNYLVAYGWMIRHGQETPDLNALANQPLILADEDLEAIRVRLVPSVKSFLDLIFAAEPDMFYWVHNVTMQFCDENFPDEENELDDKERFVVIYATVCDLGSHCLGVVYDQQLHRAAFPMTLENLDSVQPIGDHEEMWFPLETILTHWIYMLQIGKITADFHEDEVPEDLKMSRSQIGIWSWLPYCPAQVDSTVAAIDRYSAAIEARMPPESLLPISRDTPLFTNSELDAASVPEECFTRSVLTKIKTPRFRAIAPGLEVPHDAAAFASCQKFTDVPRDHSWGQNIPPVLLFAAADSNRTINFTEEMRWLFFGPEDDVPLGEHDLIPAGLYSESVRRCEYDTEEAGFRLLLPFGLQEAIMSDGSSVQSGSVTELFQHGVFHPFGGERRAQRLERLMDRWRELVESGVWTVGRDGVEGSIDKFRDADGEARTDYWISPDW</sequence>